<gene>
    <name evidence="2" type="ORF">E2C01_084003</name>
</gene>
<dbReference type="Proteomes" id="UP000324222">
    <property type="component" value="Unassembled WGS sequence"/>
</dbReference>
<reference evidence="2 3" key="1">
    <citation type="submission" date="2019-05" db="EMBL/GenBank/DDBJ databases">
        <title>Another draft genome of Portunus trituberculatus and its Hox gene families provides insights of decapod evolution.</title>
        <authorList>
            <person name="Jeong J.-H."/>
            <person name="Song I."/>
            <person name="Kim S."/>
            <person name="Choi T."/>
            <person name="Kim D."/>
            <person name="Ryu S."/>
            <person name="Kim W."/>
        </authorList>
    </citation>
    <scope>NUCLEOTIDE SEQUENCE [LARGE SCALE GENOMIC DNA]</scope>
    <source>
        <tissue evidence="2">Muscle</tissue>
    </source>
</reference>
<keyword evidence="3" id="KW-1185">Reference proteome</keyword>
<evidence type="ECO:0000313" key="3">
    <source>
        <dbReference type="Proteomes" id="UP000324222"/>
    </source>
</evidence>
<protein>
    <submittedName>
        <fullName evidence="2">Uncharacterized protein</fullName>
    </submittedName>
</protein>
<evidence type="ECO:0000313" key="2">
    <source>
        <dbReference type="EMBL" id="MPC89075.1"/>
    </source>
</evidence>
<feature type="region of interest" description="Disordered" evidence="1">
    <location>
        <begin position="1"/>
        <end position="39"/>
    </location>
</feature>
<evidence type="ECO:0000256" key="1">
    <source>
        <dbReference type="SAM" id="MobiDB-lite"/>
    </source>
</evidence>
<comment type="caution">
    <text evidence="2">The sequence shown here is derived from an EMBL/GenBank/DDBJ whole genome shotgun (WGS) entry which is preliminary data.</text>
</comment>
<name>A0A5B7J2W0_PORTR</name>
<dbReference type="EMBL" id="VSRR010079810">
    <property type="protein sequence ID" value="MPC89075.1"/>
    <property type="molecule type" value="Genomic_DNA"/>
</dbReference>
<dbReference type="AlphaFoldDB" id="A0A5B7J2W0"/>
<sequence>MRKHPRRSTRRDTRPIPEAAVPSAPTTGEELRGFQSSRGAPHMHCRLAWVFVRAITTCTWENEAAIRASVVMSTTAERS</sequence>
<proteinExistence type="predicted"/>
<accession>A0A5B7J2W0</accession>
<organism evidence="2 3">
    <name type="scientific">Portunus trituberculatus</name>
    <name type="common">Swimming crab</name>
    <name type="synonym">Neptunus trituberculatus</name>
    <dbReference type="NCBI Taxonomy" id="210409"/>
    <lineage>
        <taxon>Eukaryota</taxon>
        <taxon>Metazoa</taxon>
        <taxon>Ecdysozoa</taxon>
        <taxon>Arthropoda</taxon>
        <taxon>Crustacea</taxon>
        <taxon>Multicrustacea</taxon>
        <taxon>Malacostraca</taxon>
        <taxon>Eumalacostraca</taxon>
        <taxon>Eucarida</taxon>
        <taxon>Decapoda</taxon>
        <taxon>Pleocyemata</taxon>
        <taxon>Brachyura</taxon>
        <taxon>Eubrachyura</taxon>
        <taxon>Portunoidea</taxon>
        <taxon>Portunidae</taxon>
        <taxon>Portuninae</taxon>
        <taxon>Portunus</taxon>
    </lineage>
</organism>